<gene>
    <name evidence="2" type="ORF">GEV02_17750</name>
</gene>
<proteinExistence type="predicted"/>
<evidence type="ECO:0000256" key="1">
    <source>
        <dbReference type="SAM" id="SignalP"/>
    </source>
</evidence>
<keyword evidence="1" id="KW-0732">Signal</keyword>
<accession>A0A6A7N540</accession>
<feature type="chain" id="PRO_5025640338" evidence="1">
    <location>
        <begin position="21"/>
        <end position="673"/>
    </location>
</feature>
<dbReference type="Gene3D" id="2.60.120.260">
    <property type="entry name" value="Galactose-binding domain-like"/>
    <property type="match status" value="1"/>
</dbReference>
<protein>
    <submittedName>
        <fullName evidence="2">Uncharacterized protein</fullName>
    </submittedName>
</protein>
<dbReference type="Gene3D" id="3.20.20.80">
    <property type="entry name" value="Glycosidases"/>
    <property type="match status" value="1"/>
</dbReference>
<dbReference type="Proteomes" id="UP000440498">
    <property type="component" value="Unassembled WGS sequence"/>
</dbReference>
<comment type="caution">
    <text evidence="2">The sequence shown here is derived from an EMBL/GenBank/DDBJ whole genome shotgun (WGS) entry which is preliminary data.</text>
</comment>
<reference evidence="2 3" key="1">
    <citation type="submission" date="2019-10" db="EMBL/GenBank/DDBJ databases">
        <title>Two novel species isolated from a subtropical stream in China.</title>
        <authorList>
            <person name="Lu H."/>
        </authorList>
    </citation>
    <scope>NUCLEOTIDE SEQUENCE [LARGE SCALE GENOMIC DNA]</scope>
    <source>
        <strain evidence="2 3">FT29W</strain>
    </source>
</reference>
<dbReference type="InterPro" id="IPR017853">
    <property type="entry name" value="GH"/>
</dbReference>
<organism evidence="2 3">
    <name type="scientific">Rugamonas aquatica</name>
    <dbReference type="NCBI Taxonomy" id="2743357"/>
    <lineage>
        <taxon>Bacteria</taxon>
        <taxon>Pseudomonadati</taxon>
        <taxon>Pseudomonadota</taxon>
        <taxon>Betaproteobacteria</taxon>
        <taxon>Burkholderiales</taxon>
        <taxon>Oxalobacteraceae</taxon>
        <taxon>Telluria group</taxon>
        <taxon>Rugamonas</taxon>
    </lineage>
</organism>
<dbReference type="SUPFAM" id="SSF49785">
    <property type="entry name" value="Galactose-binding domain-like"/>
    <property type="match status" value="1"/>
</dbReference>
<dbReference type="InterPro" id="IPR008979">
    <property type="entry name" value="Galactose-bd-like_sf"/>
</dbReference>
<dbReference type="AlphaFoldDB" id="A0A6A7N540"/>
<evidence type="ECO:0000313" key="3">
    <source>
        <dbReference type="Proteomes" id="UP000440498"/>
    </source>
</evidence>
<dbReference type="PROSITE" id="PS51257">
    <property type="entry name" value="PROKAR_LIPOPROTEIN"/>
    <property type="match status" value="1"/>
</dbReference>
<name>A0A6A7N540_9BURK</name>
<dbReference type="SUPFAM" id="SSF51445">
    <property type="entry name" value="(Trans)glycosidases"/>
    <property type="match status" value="1"/>
</dbReference>
<keyword evidence="3" id="KW-1185">Reference proteome</keyword>
<sequence length="673" mass="74934">MRFQLTSRLPVLPFSLLLSAACVGHHAYAETAQATVYFSASPASIEQGRSVNLAWDASNATACSASWSGPIPLSGSYATPPLQAGTNYTINCTSGEQTISRTVAVDVTPSCENCFKKRWIYYYGGLGYKRGVENASYKKLVELIGRAKQAGYNGIMLNVGGDDSYTSLLKPREAPEFQANFDEIKKLASDNGIELIPVGGSPDVAAKIDPTLAEALPVNNTPFVVDGSKATPVGGSIVSNGGFDKGTEGWYLFDTSVHYDTSGQNGAVKLDQTDPNGRARLYRPFTNINPHTAYRLSFSVKTQNYDAPLRIQIFPPAADDYNTDIPLYMSRNYLGWGSTDGKWNAKANAIATTQDWTRYNIDFNTRAYTGFRLYIGAWGNGTTKTGFALIDDIDIREIGLAHTVRRPSLPVVVSAEANGERIVYTESKDYEVGVESLLILPGSGIHDKDRLLVSGYQEATNMLPIWNPPGNSCSSKYYDVQRAAYQNIKQLFTSSKFFINYDEWRIMNWDRSCGNLTAGEYLANTARTMQDMLSSENQNIDMYVWNDMFDPYANAIDHYLAVNGPLLDGWKGLHANTTIMNWIQNRTDKNLQVPSLKFFSDRKFHQMIALYYDDDSDLTRTRQWLDSLDAAEKDGVTGVDGFMYTTWQNNDNYGALENVSELIKSRYSKRWPK</sequence>
<dbReference type="RefSeq" id="WP_152839226.1">
    <property type="nucleotide sequence ID" value="NZ_WHUG01000006.1"/>
</dbReference>
<feature type="signal peptide" evidence="1">
    <location>
        <begin position="1"/>
        <end position="20"/>
    </location>
</feature>
<evidence type="ECO:0000313" key="2">
    <source>
        <dbReference type="EMBL" id="MQA39998.1"/>
    </source>
</evidence>
<dbReference type="EMBL" id="WHUG01000006">
    <property type="protein sequence ID" value="MQA39998.1"/>
    <property type="molecule type" value="Genomic_DNA"/>
</dbReference>